<dbReference type="EMBL" id="OU015567">
    <property type="protein sequence ID" value="CAG5110337.1"/>
    <property type="molecule type" value="Genomic_DNA"/>
</dbReference>
<name>A0ABN7T2L5_OIKDI</name>
<evidence type="ECO:0000313" key="1">
    <source>
        <dbReference type="EMBL" id="CAG5110337.1"/>
    </source>
</evidence>
<accession>A0ABN7T2L5</accession>
<dbReference type="Proteomes" id="UP001158576">
    <property type="component" value="Chromosome 2"/>
</dbReference>
<organism evidence="1 2">
    <name type="scientific">Oikopleura dioica</name>
    <name type="common">Tunicate</name>
    <dbReference type="NCBI Taxonomy" id="34765"/>
    <lineage>
        <taxon>Eukaryota</taxon>
        <taxon>Metazoa</taxon>
        <taxon>Chordata</taxon>
        <taxon>Tunicata</taxon>
        <taxon>Appendicularia</taxon>
        <taxon>Copelata</taxon>
        <taxon>Oikopleuridae</taxon>
        <taxon>Oikopleura</taxon>
    </lineage>
</organism>
<protein>
    <submittedName>
        <fullName evidence="1">Oidioi.mRNA.OKI2018_I69.chr2.g4749.t1.cds</fullName>
    </submittedName>
</protein>
<keyword evidence="2" id="KW-1185">Reference proteome</keyword>
<evidence type="ECO:0000313" key="2">
    <source>
        <dbReference type="Proteomes" id="UP001158576"/>
    </source>
</evidence>
<reference evidence="1 2" key="1">
    <citation type="submission" date="2021-04" db="EMBL/GenBank/DDBJ databases">
        <authorList>
            <person name="Bliznina A."/>
        </authorList>
    </citation>
    <scope>NUCLEOTIDE SEQUENCE [LARGE SCALE GENOMIC DNA]</scope>
</reference>
<sequence length="202" mass="22924">MPDFMHSSSTAKSLQDFVDQKIIDLAKKSIFAARTSLISEARRKQSKTVDVAIDGCYNDTERIGVREVFEHTLLQIHHELPDAVIKIACDQDAKIRDPKNTNIFIDEERSYQLMIPMDHVAFVDDRAHISINVHGTFQRHLKTGSSGGVTVDPMGCDFERFEGLLYFGKDIQLEHSSSWMDGSETVSNFVMRVYLQKDEATP</sequence>
<gene>
    <name evidence="1" type="ORF">OKIOD_LOCUS13514</name>
</gene>
<proteinExistence type="predicted"/>